<reference evidence="2" key="1">
    <citation type="submission" date="2023-07" db="EMBL/GenBank/DDBJ databases">
        <title>Functional and genomic diversity of the sorghum phyllosphere microbiome.</title>
        <authorList>
            <person name="Shade A."/>
        </authorList>
    </citation>
    <scope>NUCLEOTIDE SEQUENCE [LARGE SCALE GENOMIC DNA]</scope>
    <source>
        <strain evidence="2">SORGH_AS_0422</strain>
    </source>
</reference>
<dbReference type="EMBL" id="JAVLVU010000001">
    <property type="protein sequence ID" value="MDT3403548.1"/>
    <property type="molecule type" value="Genomic_DNA"/>
</dbReference>
<name>A0ABU3GUU9_9SPHI</name>
<protein>
    <submittedName>
        <fullName evidence="1">Uncharacterized protein</fullName>
    </submittedName>
</protein>
<keyword evidence="2" id="KW-1185">Reference proteome</keyword>
<dbReference type="Proteomes" id="UP001258315">
    <property type="component" value="Unassembled WGS sequence"/>
</dbReference>
<evidence type="ECO:0000313" key="1">
    <source>
        <dbReference type="EMBL" id="MDT3403548.1"/>
    </source>
</evidence>
<accession>A0ABU3GUU9</accession>
<dbReference type="RefSeq" id="WP_311950622.1">
    <property type="nucleotide sequence ID" value="NZ_JAVLVU010000001.1"/>
</dbReference>
<comment type="caution">
    <text evidence="1">The sequence shown here is derived from an EMBL/GenBank/DDBJ whole genome shotgun (WGS) entry which is preliminary data.</text>
</comment>
<sequence length="47" mass="5547">MKEKRKYVKKEKVVEVTPVSLNQFNKDLAFLVTVPKPVDDKDKEKKQ</sequence>
<evidence type="ECO:0000313" key="2">
    <source>
        <dbReference type="Proteomes" id="UP001258315"/>
    </source>
</evidence>
<proteinExistence type="predicted"/>
<organism evidence="1 2">
    <name type="scientific">Mucilaginibacter terrae</name>
    <dbReference type="NCBI Taxonomy" id="1955052"/>
    <lineage>
        <taxon>Bacteria</taxon>
        <taxon>Pseudomonadati</taxon>
        <taxon>Bacteroidota</taxon>
        <taxon>Sphingobacteriia</taxon>
        <taxon>Sphingobacteriales</taxon>
        <taxon>Sphingobacteriaceae</taxon>
        <taxon>Mucilaginibacter</taxon>
    </lineage>
</organism>
<gene>
    <name evidence="1" type="ORF">QE417_002620</name>
</gene>